<evidence type="ECO:0000256" key="2">
    <source>
        <dbReference type="SAM" id="MobiDB-lite"/>
    </source>
</evidence>
<dbReference type="PROSITE" id="PS50110">
    <property type="entry name" value="RESPONSE_REGULATORY"/>
    <property type="match status" value="1"/>
</dbReference>
<feature type="region of interest" description="Disordered" evidence="2">
    <location>
        <begin position="1"/>
        <end position="49"/>
    </location>
</feature>
<dbReference type="AlphaFoldDB" id="K0T8H2"/>
<gene>
    <name evidence="4" type="ORF">THAOC_03223</name>
</gene>
<evidence type="ECO:0000313" key="5">
    <source>
        <dbReference type="Proteomes" id="UP000266841"/>
    </source>
</evidence>
<evidence type="ECO:0000313" key="4">
    <source>
        <dbReference type="EMBL" id="EJK75063.1"/>
    </source>
</evidence>
<dbReference type="InterPro" id="IPR001789">
    <property type="entry name" value="Sig_transdc_resp-reg_receiver"/>
</dbReference>
<keyword evidence="5" id="KW-1185">Reference proteome</keyword>
<name>K0T8H2_THAOC</name>
<reference evidence="4 5" key="1">
    <citation type="journal article" date="2012" name="Genome Biol.">
        <title>Genome and low-iron response of an oceanic diatom adapted to chronic iron limitation.</title>
        <authorList>
            <person name="Lommer M."/>
            <person name="Specht M."/>
            <person name="Roy A.S."/>
            <person name="Kraemer L."/>
            <person name="Andreson R."/>
            <person name="Gutowska M.A."/>
            <person name="Wolf J."/>
            <person name="Bergner S.V."/>
            <person name="Schilhabel M.B."/>
            <person name="Klostermeier U.C."/>
            <person name="Beiko R.G."/>
            <person name="Rosenstiel P."/>
            <person name="Hippler M."/>
            <person name="Laroche J."/>
        </authorList>
    </citation>
    <scope>NUCLEOTIDE SEQUENCE [LARGE SCALE GENOMIC DNA]</scope>
    <source>
        <strain evidence="4 5">CCMP1005</strain>
    </source>
</reference>
<dbReference type="EMBL" id="AGNL01003147">
    <property type="protein sequence ID" value="EJK75063.1"/>
    <property type="molecule type" value="Genomic_DNA"/>
</dbReference>
<evidence type="ECO:0000259" key="3">
    <source>
        <dbReference type="PROSITE" id="PS50110"/>
    </source>
</evidence>
<feature type="compositionally biased region" description="Polar residues" evidence="2">
    <location>
        <begin position="14"/>
        <end position="23"/>
    </location>
</feature>
<comment type="caution">
    <text evidence="1">Lacks conserved residue(s) required for the propagation of feature annotation.</text>
</comment>
<dbReference type="OMA" id="YDERDIC"/>
<accession>K0T8H2</accession>
<sequence length="362" mass="40453">MFTADDEKVDENHTVSTGRLTPCSSDDFSAASAATDAQQAPSRGRPSRRSIFSSYWKKSELKQAGGSTGPSYLGVHSFATFTNRSPTCVSTSLSLPPTSILRRKGSGREGTPVCPPPLLLETSETEIETKQSVRFNPRITVREQSLDSTEERESRTWYDERDICRFLSETVFLSRNNHINAIRNFSPVSIREHRDIATNAGIKKPVLMKNIHREEKPLFSGSFLAASPDDIIVHEGSKLFFLILAHEVNKVFICDSSRSCTKLFRHTILSMFPKARIDVANSGEASLDLIGSNKHQYDIIIAEERLDSTGQLSGSELLRLLRRMQERDALMVGVSSSMSEDCEALRKRGTADVLWGKVRHDR</sequence>
<proteinExistence type="predicted"/>
<feature type="domain" description="Response regulatory" evidence="3">
    <location>
        <begin position="250"/>
        <end position="362"/>
    </location>
</feature>
<dbReference type="Proteomes" id="UP000266841">
    <property type="component" value="Unassembled WGS sequence"/>
</dbReference>
<evidence type="ECO:0000256" key="1">
    <source>
        <dbReference type="PROSITE-ProRule" id="PRU00169"/>
    </source>
</evidence>
<feature type="compositionally biased region" description="Low complexity" evidence="2">
    <location>
        <begin position="24"/>
        <end position="42"/>
    </location>
</feature>
<dbReference type="GO" id="GO:0000160">
    <property type="term" value="P:phosphorelay signal transduction system"/>
    <property type="evidence" value="ECO:0007669"/>
    <property type="project" value="InterPro"/>
</dbReference>
<comment type="caution">
    <text evidence="4">The sequence shown here is derived from an EMBL/GenBank/DDBJ whole genome shotgun (WGS) entry which is preliminary data.</text>
</comment>
<dbReference type="eggNOG" id="ENOG502R6B3">
    <property type="taxonomic scope" value="Eukaryota"/>
</dbReference>
<dbReference type="Gene3D" id="3.40.50.2300">
    <property type="match status" value="1"/>
</dbReference>
<organism evidence="4 5">
    <name type="scientific">Thalassiosira oceanica</name>
    <name type="common">Marine diatom</name>
    <dbReference type="NCBI Taxonomy" id="159749"/>
    <lineage>
        <taxon>Eukaryota</taxon>
        <taxon>Sar</taxon>
        <taxon>Stramenopiles</taxon>
        <taxon>Ochrophyta</taxon>
        <taxon>Bacillariophyta</taxon>
        <taxon>Coscinodiscophyceae</taxon>
        <taxon>Thalassiosirophycidae</taxon>
        <taxon>Thalassiosirales</taxon>
        <taxon>Thalassiosiraceae</taxon>
        <taxon>Thalassiosira</taxon>
    </lineage>
</organism>
<protein>
    <recommendedName>
        <fullName evidence="3">Response regulatory domain-containing protein</fullName>
    </recommendedName>
</protein>